<protein>
    <submittedName>
        <fullName evidence="1">Uncharacterized protein</fullName>
    </submittedName>
</protein>
<proteinExistence type="predicted"/>
<evidence type="ECO:0000313" key="2">
    <source>
        <dbReference type="Proteomes" id="UP001234178"/>
    </source>
</evidence>
<comment type="caution">
    <text evidence="1">The sequence shown here is derived from an EMBL/GenBank/DDBJ whole genome shotgun (WGS) entry which is preliminary data.</text>
</comment>
<reference evidence="1 2" key="1">
    <citation type="journal article" date="2023" name="Nucleic Acids Res.">
        <title>The hologenome of Daphnia magna reveals possible DNA methylation and microbiome-mediated evolution of the host genome.</title>
        <authorList>
            <person name="Chaturvedi A."/>
            <person name="Li X."/>
            <person name="Dhandapani V."/>
            <person name="Marshall H."/>
            <person name="Kissane S."/>
            <person name="Cuenca-Cambronero M."/>
            <person name="Asole G."/>
            <person name="Calvet F."/>
            <person name="Ruiz-Romero M."/>
            <person name="Marangio P."/>
            <person name="Guigo R."/>
            <person name="Rago D."/>
            <person name="Mirbahai L."/>
            <person name="Eastwood N."/>
            <person name="Colbourne J.K."/>
            <person name="Zhou J."/>
            <person name="Mallon E."/>
            <person name="Orsini L."/>
        </authorList>
    </citation>
    <scope>NUCLEOTIDE SEQUENCE [LARGE SCALE GENOMIC DNA]</scope>
    <source>
        <strain evidence="1">LRV0_1</strain>
    </source>
</reference>
<name>A0ABR0AQP4_9CRUS</name>
<accession>A0ABR0AQP4</accession>
<evidence type="ECO:0000313" key="1">
    <source>
        <dbReference type="EMBL" id="KAK4027444.1"/>
    </source>
</evidence>
<dbReference type="Proteomes" id="UP001234178">
    <property type="component" value="Unassembled WGS sequence"/>
</dbReference>
<keyword evidence="2" id="KW-1185">Reference proteome</keyword>
<sequence length="110" mass="13077">MKYYDIPFVEELIFDLHNLKRVLHGEESSNEEDVYFRERRNEAIHRMAPFNANRNGIFHINNDEQIFRDQLERQLRGIRYIPPLSHVLVALQFYANGTFENAVGNILKIS</sequence>
<organism evidence="1 2">
    <name type="scientific">Daphnia magna</name>
    <dbReference type="NCBI Taxonomy" id="35525"/>
    <lineage>
        <taxon>Eukaryota</taxon>
        <taxon>Metazoa</taxon>
        <taxon>Ecdysozoa</taxon>
        <taxon>Arthropoda</taxon>
        <taxon>Crustacea</taxon>
        <taxon>Branchiopoda</taxon>
        <taxon>Diplostraca</taxon>
        <taxon>Cladocera</taxon>
        <taxon>Anomopoda</taxon>
        <taxon>Daphniidae</taxon>
        <taxon>Daphnia</taxon>
    </lineage>
</organism>
<gene>
    <name evidence="1" type="ORF">OUZ56_016490</name>
</gene>
<dbReference type="EMBL" id="JAOYFB010000038">
    <property type="protein sequence ID" value="KAK4027444.1"/>
    <property type="molecule type" value="Genomic_DNA"/>
</dbReference>